<gene>
    <name evidence="1" type="ORF">GCM10007972_05360</name>
</gene>
<reference evidence="2" key="1">
    <citation type="journal article" date="2019" name="Int. J. Syst. Evol. Microbiol.">
        <title>The Global Catalogue of Microorganisms (GCM) 10K type strain sequencing project: providing services to taxonomists for standard genome sequencing and annotation.</title>
        <authorList>
            <consortium name="The Broad Institute Genomics Platform"/>
            <consortium name="The Broad Institute Genome Sequencing Center for Infectious Disease"/>
            <person name="Wu L."/>
            <person name="Ma J."/>
        </authorList>
    </citation>
    <scope>NUCLEOTIDE SEQUENCE [LARGE SCALE GENOMIC DNA]</scope>
    <source>
        <strain evidence="2">JCM 17843</strain>
    </source>
</reference>
<protein>
    <submittedName>
        <fullName evidence="1">Uncharacterized protein</fullName>
    </submittedName>
</protein>
<dbReference type="Proteomes" id="UP000602381">
    <property type="component" value="Unassembled WGS sequence"/>
</dbReference>
<proteinExistence type="predicted"/>
<sequence length="74" mass="8345">MPAISPNISRKDLDRALRIYKTIFVSHPPRLADETDSSYFARLSRSIFTGIAQSQIYSIHQDRSTPPPSPKTEA</sequence>
<dbReference type="EMBL" id="BMOV01000002">
    <property type="protein sequence ID" value="GGO06781.1"/>
    <property type="molecule type" value="Genomic_DNA"/>
</dbReference>
<name>A0ABQ2L8H8_9PROT</name>
<comment type="caution">
    <text evidence="1">The sequence shown here is derived from an EMBL/GenBank/DDBJ whole genome shotgun (WGS) entry which is preliminary data.</text>
</comment>
<keyword evidence="2" id="KW-1185">Reference proteome</keyword>
<organism evidence="1 2">
    <name type="scientific">Iodidimonas muriae</name>
    <dbReference type="NCBI Taxonomy" id="261467"/>
    <lineage>
        <taxon>Bacteria</taxon>
        <taxon>Pseudomonadati</taxon>
        <taxon>Pseudomonadota</taxon>
        <taxon>Alphaproteobacteria</taxon>
        <taxon>Iodidimonadales</taxon>
        <taxon>Iodidimonadaceae</taxon>
        <taxon>Iodidimonas</taxon>
    </lineage>
</organism>
<evidence type="ECO:0000313" key="2">
    <source>
        <dbReference type="Proteomes" id="UP000602381"/>
    </source>
</evidence>
<accession>A0ABQ2L8H8</accession>
<evidence type="ECO:0000313" key="1">
    <source>
        <dbReference type="EMBL" id="GGO06781.1"/>
    </source>
</evidence>